<dbReference type="AlphaFoldDB" id="A0AAN6W4H7"/>
<sequence length="79" mass="9123">MSVQTPFTYAVSLRVLHNWLLQTFGTQITVEGTATWSYRPDVSQGRSSFWVVTAPRSISKEEQLDLERRSAPKTRPMFF</sequence>
<organism evidence="1 2">
    <name type="scientific">Triangularia setosa</name>
    <dbReference type="NCBI Taxonomy" id="2587417"/>
    <lineage>
        <taxon>Eukaryota</taxon>
        <taxon>Fungi</taxon>
        <taxon>Dikarya</taxon>
        <taxon>Ascomycota</taxon>
        <taxon>Pezizomycotina</taxon>
        <taxon>Sordariomycetes</taxon>
        <taxon>Sordariomycetidae</taxon>
        <taxon>Sordariales</taxon>
        <taxon>Podosporaceae</taxon>
        <taxon>Triangularia</taxon>
    </lineage>
</organism>
<protein>
    <submittedName>
        <fullName evidence="1">Uncharacterized protein</fullName>
    </submittedName>
</protein>
<gene>
    <name evidence="1" type="ORF">QBC36DRAFT_291655</name>
</gene>
<accession>A0AAN6W4H7</accession>
<evidence type="ECO:0000313" key="2">
    <source>
        <dbReference type="Proteomes" id="UP001302321"/>
    </source>
</evidence>
<evidence type="ECO:0000313" key="1">
    <source>
        <dbReference type="EMBL" id="KAK4175248.1"/>
    </source>
</evidence>
<dbReference type="EMBL" id="MU866242">
    <property type="protein sequence ID" value="KAK4175248.1"/>
    <property type="molecule type" value="Genomic_DNA"/>
</dbReference>
<keyword evidence="2" id="KW-1185">Reference proteome</keyword>
<reference evidence="1" key="2">
    <citation type="submission" date="2023-05" db="EMBL/GenBank/DDBJ databases">
        <authorList>
            <consortium name="Lawrence Berkeley National Laboratory"/>
            <person name="Steindorff A."/>
            <person name="Hensen N."/>
            <person name="Bonometti L."/>
            <person name="Westerberg I."/>
            <person name="Brannstrom I.O."/>
            <person name="Guillou S."/>
            <person name="Cros-Aarteil S."/>
            <person name="Calhoun S."/>
            <person name="Haridas S."/>
            <person name="Kuo A."/>
            <person name="Mondo S."/>
            <person name="Pangilinan J."/>
            <person name="Riley R."/>
            <person name="Labutti K."/>
            <person name="Andreopoulos B."/>
            <person name="Lipzen A."/>
            <person name="Chen C."/>
            <person name="Yanf M."/>
            <person name="Daum C."/>
            <person name="Ng V."/>
            <person name="Clum A."/>
            <person name="Ohm R."/>
            <person name="Martin F."/>
            <person name="Silar P."/>
            <person name="Natvig D."/>
            <person name="Lalanne C."/>
            <person name="Gautier V."/>
            <person name="Ament-Velasquez S.L."/>
            <person name="Kruys A."/>
            <person name="Hutchinson M.I."/>
            <person name="Powell A.J."/>
            <person name="Barry K."/>
            <person name="Miller A.N."/>
            <person name="Grigoriev I.V."/>
            <person name="Debuchy R."/>
            <person name="Gladieux P."/>
            <person name="Thoren M.H."/>
            <person name="Johannesson H."/>
        </authorList>
    </citation>
    <scope>NUCLEOTIDE SEQUENCE</scope>
    <source>
        <strain evidence="1">CBS 892.96</strain>
    </source>
</reference>
<comment type="caution">
    <text evidence="1">The sequence shown here is derived from an EMBL/GenBank/DDBJ whole genome shotgun (WGS) entry which is preliminary data.</text>
</comment>
<name>A0AAN6W4H7_9PEZI</name>
<reference evidence="1" key="1">
    <citation type="journal article" date="2023" name="Mol. Phylogenet. Evol.">
        <title>Genome-scale phylogeny and comparative genomics of the fungal order Sordariales.</title>
        <authorList>
            <person name="Hensen N."/>
            <person name="Bonometti L."/>
            <person name="Westerberg I."/>
            <person name="Brannstrom I.O."/>
            <person name="Guillou S."/>
            <person name="Cros-Aarteil S."/>
            <person name="Calhoun S."/>
            <person name="Haridas S."/>
            <person name="Kuo A."/>
            <person name="Mondo S."/>
            <person name="Pangilinan J."/>
            <person name="Riley R."/>
            <person name="LaButti K."/>
            <person name="Andreopoulos B."/>
            <person name="Lipzen A."/>
            <person name="Chen C."/>
            <person name="Yan M."/>
            <person name="Daum C."/>
            <person name="Ng V."/>
            <person name="Clum A."/>
            <person name="Steindorff A."/>
            <person name="Ohm R.A."/>
            <person name="Martin F."/>
            <person name="Silar P."/>
            <person name="Natvig D.O."/>
            <person name="Lalanne C."/>
            <person name="Gautier V."/>
            <person name="Ament-Velasquez S.L."/>
            <person name="Kruys A."/>
            <person name="Hutchinson M.I."/>
            <person name="Powell A.J."/>
            <person name="Barry K."/>
            <person name="Miller A.N."/>
            <person name="Grigoriev I.V."/>
            <person name="Debuchy R."/>
            <person name="Gladieux P."/>
            <person name="Hiltunen Thoren M."/>
            <person name="Johannesson H."/>
        </authorList>
    </citation>
    <scope>NUCLEOTIDE SEQUENCE</scope>
    <source>
        <strain evidence="1">CBS 892.96</strain>
    </source>
</reference>
<dbReference type="Proteomes" id="UP001302321">
    <property type="component" value="Unassembled WGS sequence"/>
</dbReference>
<proteinExistence type="predicted"/>